<keyword evidence="3 7" id="KW-0812">Transmembrane</keyword>
<reference evidence="9" key="1">
    <citation type="submission" date="2016-04" db="EMBL/GenBank/DDBJ databases">
        <authorList>
            <person name="Evans L.H."/>
            <person name="Alamgir A."/>
            <person name="Owens N."/>
            <person name="Weber N.D."/>
            <person name="Virtaneva K."/>
            <person name="Barbian K."/>
            <person name="Babar A."/>
            <person name="Rosenke K."/>
        </authorList>
    </citation>
    <scope>NUCLEOTIDE SEQUENCE</scope>
    <source>
        <strain evidence="9">86-2</strain>
    </source>
</reference>
<evidence type="ECO:0000256" key="7">
    <source>
        <dbReference type="SAM" id="Phobius"/>
    </source>
</evidence>
<feature type="transmembrane region" description="Helical" evidence="7">
    <location>
        <begin position="114"/>
        <end position="136"/>
    </location>
</feature>
<keyword evidence="5 7" id="KW-1133">Transmembrane helix</keyword>
<dbReference type="EMBL" id="FLUL01000001">
    <property type="protein sequence ID" value="SBW01274.1"/>
    <property type="molecule type" value="Genomic_DNA"/>
</dbReference>
<dbReference type="SUPFAM" id="SSF144091">
    <property type="entry name" value="Rhomboid-like"/>
    <property type="match status" value="1"/>
</dbReference>
<keyword evidence="4" id="KW-0378">Hydrolase</keyword>
<evidence type="ECO:0000256" key="6">
    <source>
        <dbReference type="ARBA" id="ARBA00023136"/>
    </source>
</evidence>
<evidence type="ECO:0000256" key="2">
    <source>
        <dbReference type="ARBA" id="ARBA00009045"/>
    </source>
</evidence>
<keyword evidence="6 7" id="KW-0472">Membrane</keyword>
<evidence type="ECO:0000256" key="5">
    <source>
        <dbReference type="ARBA" id="ARBA00022989"/>
    </source>
</evidence>
<feature type="transmembrane region" description="Helical" evidence="7">
    <location>
        <begin position="177"/>
        <end position="195"/>
    </location>
</feature>
<dbReference type="PANTHER" id="PTHR43731:SF14">
    <property type="entry name" value="PRESENILIN-ASSOCIATED RHOMBOID-LIKE PROTEIN, MITOCHONDRIAL"/>
    <property type="match status" value="1"/>
</dbReference>
<dbReference type="InterPro" id="IPR050925">
    <property type="entry name" value="Rhomboid_protease_S54"/>
</dbReference>
<feature type="transmembrane region" description="Helical" evidence="7">
    <location>
        <begin position="6"/>
        <end position="28"/>
    </location>
</feature>
<organism evidence="9">
    <name type="scientific">uncultured Dysgonomonas sp</name>
    <dbReference type="NCBI Taxonomy" id="206096"/>
    <lineage>
        <taxon>Bacteria</taxon>
        <taxon>Pseudomonadati</taxon>
        <taxon>Bacteroidota</taxon>
        <taxon>Bacteroidia</taxon>
        <taxon>Bacteroidales</taxon>
        <taxon>Dysgonomonadaceae</taxon>
        <taxon>Dysgonomonas</taxon>
        <taxon>environmental samples</taxon>
    </lineage>
</organism>
<protein>
    <recommendedName>
        <fullName evidence="8">Peptidase S54 rhomboid domain-containing protein</fullName>
    </recommendedName>
</protein>
<evidence type="ECO:0000313" key="9">
    <source>
        <dbReference type="EMBL" id="SBW01274.1"/>
    </source>
</evidence>
<evidence type="ECO:0000256" key="3">
    <source>
        <dbReference type="ARBA" id="ARBA00022692"/>
    </source>
</evidence>
<feature type="transmembrane region" description="Helical" evidence="7">
    <location>
        <begin position="201"/>
        <end position="220"/>
    </location>
</feature>
<proteinExistence type="inferred from homology"/>
<dbReference type="GO" id="GO:0004252">
    <property type="term" value="F:serine-type endopeptidase activity"/>
    <property type="evidence" value="ECO:0007669"/>
    <property type="project" value="InterPro"/>
</dbReference>
<comment type="subcellular location">
    <subcellularLocation>
        <location evidence="1">Membrane</location>
        <topology evidence="1">Multi-pass membrane protein</topology>
    </subcellularLocation>
</comment>
<comment type="similarity">
    <text evidence="2">Belongs to the peptidase S54 family.</text>
</comment>
<dbReference type="GO" id="GO:0016020">
    <property type="term" value="C:membrane"/>
    <property type="evidence" value="ECO:0007669"/>
    <property type="project" value="UniProtKB-SubCell"/>
</dbReference>
<evidence type="ECO:0000259" key="8">
    <source>
        <dbReference type="Pfam" id="PF01694"/>
    </source>
</evidence>
<feature type="transmembrane region" description="Helical" evidence="7">
    <location>
        <begin position="142"/>
        <end position="165"/>
    </location>
</feature>
<dbReference type="InterPro" id="IPR022764">
    <property type="entry name" value="Peptidase_S54_rhomboid_dom"/>
</dbReference>
<dbReference type="AlphaFoldDB" id="A0A212JP86"/>
<dbReference type="InterPro" id="IPR035952">
    <property type="entry name" value="Rhomboid-like_sf"/>
</dbReference>
<gene>
    <name evidence="9" type="ORF">KL86DYS2_11999</name>
</gene>
<dbReference type="Pfam" id="PF01694">
    <property type="entry name" value="Rhomboid"/>
    <property type="match status" value="1"/>
</dbReference>
<evidence type="ECO:0000256" key="4">
    <source>
        <dbReference type="ARBA" id="ARBA00022801"/>
    </source>
</evidence>
<dbReference type="Gene3D" id="1.20.1540.10">
    <property type="entry name" value="Rhomboid-like"/>
    <property type="match status" value="1"/>
</dbReference>
<dbReference type="PANTHER" id="PTHR43731">
    <property type="entry name" value="RHOMBOID PROTEASE"/>
    <property type="match status" value="1"/>
</dbReference>
<name>A0A212JP86_9BACT</name>
<feature type="domain" description="Peptidase S54 rhomboid" evidence="8">
    <location>
        <begin position="49"/>
        <end position="192"/>
    </location>
</feature>
<evidence type="ECO:0000256" key="1">
    <source>
        <dbReference type="ARBA" id="ARBA00004141"/>
    </source>
</evidence>
<sequence>MKIMDFSLQSVLPILIIALTVITSIKGFSDMAFFERYKFNVGAILGNSKQWDRLLTSATLHGDYMHLLFNMMTLYFFSDIITYSFGVWIYLAIYFLSIIGGGLLSLFIHRKEYYYSAIGASGGVVGILFAAIAVYPTMPLRFFFIPIDIPGWIFGLGYLAFSIYGMLKKVGNIGHDAHMGGAIVGIVVAVIYTPAKLLSMNAVYLGIMVLPLIVLAYLIWKKK</sequence>
<accession>A0A212JP86</accession>
<feature type="transmembrane region" description="Helical" evidence="7">
    <location>
        <begin position="87"/>
        <end position="107"/>
    </location>
</feature>